<name>A0A2S5RE23_9PROT</name>
<comment type="caution">
    <text evidence="2">The sequence shown here is derived from an EMBL/GenBank/DDBJ whole genome shotgun (WGS) entry which is preliminary data.</text>
</comment>
<dbReference type="AlphaFoldDB" id="A0A2S5RE23"/>
<keyword evidence="3" id="KW-1185">Reference proteome</keyword>
<dbReference type="Proteomes" id="UP000239425">
    <property type="component" value="Unassembled WGS sequence"/>
</dbReference>
<protein>
    <submittedName>
        <fullName evidence="2">Uncharacterized protein</fullName>
    </submittedName>
</protein>
<dbReference type="EMBL" id="PHHC01000064">
    <property type="protein sequence ID" value="PPE05547.1"/>
    <property type="molecule type" value="Genomic_DNA"/>
</dbReference>
<organism evidence="2 3">
    <name type="scientific">Holospora curviuscula</name>
    <dbReference type="NCBI Taxonomy" id="1082868"/>
    <lineage>
        <taxon>Bacteria</taxon>
        <taxon>Pseudomonadati</taxon>
        <taxon>Pseudomonadota</taxon>
        <taxon>Alphaproteobacteria</taxon>
        <taxon>Holosporales</taxon>
        <taxon>Holosporaceae</taxon>
        <taxon>Holospora</taxon>
    </lineage>
</organism>
<feature type="compositionally biased region" description="Polar residues" evidence="1">
    <location>
        <begin position="67"/>
        <end position="77"/>
    </location>
</feature>
<sequence length="226" mass="25744">MVVKGIGYGFSRLCRAFDAFQQGGLEGLGAYLNPLSDGFLAERRVLMKTAPELQRTGRKGKAEPQVHTIQPAPQSPNIVPEQGALQQYFTQYRDQKFVVGNHRDIEKAMDARNEGNPRRTARHHVGTHKNNQIFVRSNIHRDAGISILIPKEWHQDFVHTANKMEVENFRQALFVSVRDMRKLPDRLPPGALQQEVREDLNDALLEALRKNRETFPEQMKKKGGPS</sequence>
<accession>A0A2S5RE23</accession>
<gene>
    <name evidence="2" type="ORF">HCUR_00193</name>
</gene>
<feature type="region of interest" description="Disordered" evidence="1">
    <location>
        <begin position="54"/>
        <end position="77"/>
    </location>
</feature>
<evidence type="ECO:0000256" key="1">
    <source>
        <dbReference type="SAM" id="MobiDB-lite"/>
    </source>
</evidence>
<evidence type="ECO:0000313" key="2">
    <source>
        <dbReference type="EMBL" id="PPE05547.1"/>
    </source>
</evidence>
<proteinExistence type="predicted"/>
<evidence type="ECO:0000313" key="3">
    <source>
        <dbReference type="Proteomes" id="UP000239425"/>
    </source>
</evidence>
<reference evidence="2 3" key="1">
    <citation type="submission" date="2017-11" db="EMBL/GenBank/DDBJ databases">
        <title>Comparative genomic analysis of Holospora spp., intranuclear symbionts of paramecia.</title>
        <authorList>
            <person name="Garushyants S.K."/>
            <person name="Beliavskaya A."/>
            <person name="Malko D.B."/>
            <person name="Logacheva M.D."/>
            <person name="Rautian M.S."/>
            <person name="Gelfand M.S."/>
        </authorList>
    </citation>
    <scope>NUCLEOTIDE SEQUENCE [LARGE SCALE GENOMIC DNA]</scope>
    <source>
        <strain evidence="3">02AZ16</strain>
    </source>
</reference>